<evidence type="ECO:0000313" key="5">
    <source>
        <dbReference type="EMBL" id="CAF3963827.1"/>
    </source>
</evidence>
<dbReference type="Proteomes" id="UP000681720">
    <property type="component" value="Unassembled WGS sequence"/>
</dbReference>
<gene>
    <name evidence="5" type="ORF">BYL167_LOCUS11694</name>
    <name evidence="2" type="ORF">CJN711_LOCUS5262</name>
    <name evidence="6" type="ORF">GIL414_LOCUS23224</name>
    <name evidence="3" type="ORF">KQP761_LOCUS20225</name>
    <name evidence="4" type="ORF">MBJ925_LOCUS17648</name>
</gene>
<proteinExistence type="predicted"/>
<dbReference type="EMBL" id="CAJNRE010008834">
    <property type="protein sequence ID" value="CAF2076368.1"/>
    <property type="molecule type" value="Genomic_DNA"/>
</dbReference>
<comment type="caution">
    <text evidence="2">The sequence shown here is derived from an EMBL/GenBank/DDBJ whole genome shotgun (WGS) entry which is preliminary data.</text>
</comment>
<evidence type="ECO:0000313" key="2">
    <source>
        <dbReference type="EMBL" id="CAF1061616.1"/>
    </source>
</evidence>
<dbReference type="EMBL" id="CAJOBJ010025224">
    <property type="protein sequence ID" value="CAF4240171.1"/>
    <property type="molecule type" value="Genomic_DNA"/>
</dbReference>
<keyword evidence="1" id="KW-1133">Transmembrane helix</keyword>
<accession>A0A814L6F2</accession>
<dbReference type="Proteomes" id="UP000663855">
    <property type="component" value="Unassembled WGS sequence"/>
</dbReference>
<dbReference type="EMBL" id="CAJNOW010010494">
    <property type="protein sequence ID" value="CAF1581698.1"/>
    <property type="molecule type" value="Genomic_DNA"/>
</dbReference>
<dbReference type="Proteomes" id="UP000663834">
    <property type="component" value="Unassembled WGS sequence"/>
</dbReference>
<dbReference type="Proteomes" id="UP000681967">
    <property type="component" value="Unassembled WGS sequence"/>
</dbReference>
<dbReference type="EMBL" id="CAJOBH010003732">
    <property type="protein sequence ID" value="CAF3963827.1"/>
    <property type="molecule type" value="Genomic_DNA"/>
</dbReference>
<organism evidence="2 7">
    <name type="scientific">Rotaria magnacalcarata</name>
    <dbReference type="NCBI Taxonomy" id="392030"/>
    <lineage>
        <taxon>Eukaryota</taxon>
        <taxon>Metazoa</taxon>
        <taxon>Spiralia</taxon>
        <taxon>Gnathifera</taxon>
        <taxon>Rotifera</taxon>
        <taxon>Eurotatoria</taxon>
        <taxon>Bdelloidea</taxon>
        <taxon>Philodinida</taxon>
        <taxon>Philodinidae</taxon>
        <taxon>Rotaria</taxon>
    </lineage>
</organism>
<dbReference type="Proteomes" id="UP000663824">
    <property type="component" value="Unassembled WGS sequence"/>
</dbReference>
<protein>
    <submittedName>
        <fullName evidence="2">Uncharacterized protein</fullName>
    </submittedName>
</protein>
<dbReference type="EMBL" id="CAJNOV010001422">
    <property type="protein sequence ID" value="CAF1061616.1"/>
    <property type="molecule type" value="Genomic_DNA"/>
</dbReference>
<name>A0A814L6F2_9BILA</name>
<dbReference type="AlphaFoldDB" id="A0A814L6F2"/>
<sequence>MVEVVVFNTTVVVVFVMVVVGIEELLAVVEPFVLCRTAVLPILVKPDVTGGIKELPTVVGILVTSRTAPAVHDVPIELMIVILLLSALNVIDNVMILIVSVIEYPPV</sequence>
<evidence type="ECO:0000313" key="4">
    <source>
        <dbReference type="EMBL" id="CAF2076368.1"/>
    </source>
</evidence>
<evidence type="ECO:0000313" key="7">
    <source>
        <dbReference type="Proteomes" id="UP000663855"/>
    </source>
</evidence>
<feature type="transmembrane region" description="Helical" evidence="1">
    <location>
        <begin position="6"/>
        <end position="26"/>
    </location>
</feature>
<feature type="transmembrane region" description="Helical" evidence="1">
    <location>
        <begin position="78"/>
        <end position="102"/>
    </location>
</feature>
<reference evidence="2" key="1">
    <citation type="submission" date="2021-02" db="EMBL/GenBank/DDBJ databases">
        <authorList>
            <person name="Nowell W R."/>
        </authorList>
    </citation>
    <scope>NUCLEOTIDE SEQUENCE</scope>
</reference>
<evidence type="ECO:0000313" key="6">
    <source>
        <dbReference type="EMBL" id="CAF4240171.1"/>
    </source>
</evidence>
<keyword evidence="1" id="KW-0812">Transmembrane</keyword>
<keyword evidence="1" id="KW-0472">Membrane</keyword>
<evidence type="ECO:0000313" key="3">
    <source>
        <dbReference type="EMBL" id="CAF1581698.1"/>
    </source>
</evidence>
<evidence type="ECO:0000256" key="1">
    <source>
        <dbReference type="SAM" id="Phobius"/>
    </source>
</evidence>